<proteinExistence type="predicted"/>
<evidence type="ECO:0000259" key="1">
    <source>
        <dbReference type="Pfam" id="PF01548"/>
    </source>
</evidence>
<dbReference type="GO" id="GO:0006313">
    <property type="term" value="P:DNA transposition"/>
    <property type="evidence" value="ECO:0007669"/>
    <property type="project" value="InterPro"/>
</dbReference>
<accession>A0A7X1KAG6</accession>
<sequence>MEITTIGLDIAKNVFQLHGVDGDGRAVLRRKVKRDQLLALLGDLEPCLIGIEACATAHHWARQLQALGHEVRLMPPAYVKAYVKRNKNDAADAEAICEAVTRPTMRFVPIKSADAQSVLMLHRARHLLVRQRTAQVSAMRAHLAEYGVIAPKGRAHVRDLVETLTDGTAPIPELARQTLLLIAGMIEGLSRQIRAIEIELLAWHRANAICRRLETIPGIGFITATALAATVGDAKVFRSGRQFAAWLGLVPKQHSSGGKERMGGISKMGDRYLRHLLVVGATAVIRYTRRKTTTVSAWAAQLLERKPARLVSVAVANKTARIAWAVMTREENYRAAPATA</sequence>
<organism evidence="3 4">
    <name type="scientific">Novosphingobium aerophilum</name>
    <dbReference type="NCBI Taxonomy" id="2839843"/>
    <lineage>
        <taxon>Bacteria</taxon>
        <taxon>Pseudomonadati</taxon>
        <taxon>Pseudomonadota</taxon>
        <taxon>Alphaproteobacteria</taxon>
        <taxon>Sphingomonadales</taxon>
        <taxon>Sphingomonadaceae</taxon>
        <taxon>Novosphingobium</taxon>
    </lineage>
</organism>
<dbReference type="AlphaFoldDB" id="A0A7X1KAG6"/>
<feature type="domain" description="Transposase IS116/IS110/IS902 C-terminal" evidence="2">
    <location>
        <begin position="210"/>
        <end position="290"/>
    </location>
</feature>
<dbReference type="InterPro" id="IPR047650">
    <property type="entry name" value="Transpos_IS110"/>
</dbReference>
<dbReference type="Pfam" id="PF01548">
    <property type="entry name" value="DEDD_Tnp_IS110"/>
    <property type="match status" value="1"/>
</dbReference>
<dbReference type="EMBL" id="JACLAU010000001">
    <property type="protein sequence ID" value="MBC2650166.1"/>
    <property type="molecule type" value="Genomic_DNA"/>
</dbReference>
<dbReference type="InterPro" id="IPR003346">
    <property type="entry name" value="Transposase_20"/>
</dbReference>
<dbReference type="InterPro" id="IPR002525">
    <property type="entry name" value="Transp_IS110-like_N"/>
</dbReference>
<dbReference type="GO" id="GO:0003677">
    <property type="term" value="F:DNA binding"/>
    <property type="evidence" value="ECO:0007669"/>
    <property type="project" value="InterPro"/>
</dbReference>
<dbReference type="Proteomes" id="UP000520156">
    <property type="component" value="Unassembled WGS sequence"/>
</dbReference>
<evidence type="ECO:0000259" key="2">
    <source>
        <dbReference type="Pfam" id="PF02371"/>
    </source>
</evidence>
<dbReference type="PANTHER" id="PTHR33055">
    <property type="entry name" value="TRANSPOSASE FOR INSERTION SEQUENCE ELEMENT IS1111A"/>
    <property type="match status" value="1"/>
</dbReference>
<evidence type="ECO:0000313" key="3">
    <source>
        <dbReference type="EMBL" id="MBC2650166.1"/>
    </source>
</evidence>
<keyword evidence="4" id="KW-1185">Reference proteome</keyword>
<reference evidence="3 4" key="1">
    <citation type="submission" date="2020-08" db="EMBL/GenBank/DDBJ databases">
        <title>The genome sequence of Novosphingobium flavum 4Y4.</title>
        <authorList>
            <person name="Liu Y."/>
        </authorList>
    </citation>
    <scope>NUCLEOTIDE SEQUENCE [LARGE SCALE GENOMIC DNA]</scope>
    <source>
        <strain evidence="3 4">4Y4</strain>
    </source>
</reference>
<dbReference type="NCBIfam" id="NF033542">
    <property type="entry name" value="transpos_IS110"/>
    <property type="match status" value="1"/>
</dbReference>
<dbReference type="Pfam" id="PF02371">
    <property type="entry name" value="Transposase_20"/>
    <property type="match status" value="1"/>
</dbReference>
<feature type="domain" description="Transposase IS110-like N-terminal" evidence="1">
    <location>
        <begin position="6"/>
        <end position="146"/>
    </location>
</feature>
<gene>
    <name evidence="3" type="ORF">H7F49_00440</name>
</gene>
<name>A0A7X1KAG6_9SPHN</name>
<protein>
    <submittedName>
        <fullName evidence="3">IS110 family transposase</fullName>
    </submittedName>
</protein>
<evidence type="ECO:0000313" key="4">
    <source>
        <dbReference type="Proteomes" id="UP000520156"/>
    </source>
</evidence>
<dbReference type="PANTHER" id="PTHR33055:SF3">
    <property type="entry name" value="PUTATIVE TRANSPOSASE FOR IS117-RELATED"/>
    <property type="match status" value="1"/>
</dbReference>
<comment type="caution">
    <text evidence="3">The sequence shown here is derived from an EMBL/GenBank/DDBJ whole genome shotgun (WGS) entry which is preliminary data.</text>
</comment>
<dbReference type="GO" id="GO:0004803">
    <property type="term" value="F:transposase activity"/>
    <property type="evidence" value="ECO:0007669"/>
    <property type="project" value="InterPro"/>
</dbReference>
<dbReference type="RefSeq" id="WP_185681590.1">
    <property type="nucleotide sequence ID" value="NZ_JACLAU010000001.1"/>
</dbReference>